<organism evidence="2 3">
    <name type="scientific">Lignipirellula cremea</name>
    <dbReference type="NCBI Taxonomy" id="2528010"/>
    <lineage>
        <taxon>Bacteria</taxon>
        <taxon>Pseudomonadati</taxon>
        <taxon>Planctomycetota</taxon>
        <taxon>Planctomycetia</taxon>
        <taxon>Pirellulales</taxon>
        <taxon>Pirellulaceae</taxon>
        <taxon>Lignipirellula</taxon>
    </lineage>
</organism>
<dbReference type="KEGG" id="lcre:Pla8534_58690"/>
<keyword evidence="2" id="KW-0378">Hydrolase</keyword>
<dbReference type="Pfam" id="PF01408">
    <property type="entry name" value="GFO_IDH_MocA"/>
    <property type="match status" value="1"/>
</dbReference>
<keyword evidence="2" id="KW-0326">Glycosidase</keyword>
<evidence type="ECO:0000313" key="3">
    <source>
        <dbReference type="Proteomes" id="UP000317648"/>
    </source>
</evidence>
<dbReference type="OrthoDB" id="253515at2"/>
<accession>A0A518E1P1</accession>
<dbReference type="Gene3D" id="3.40.50.720">
    <property type="entry name" value="NAD(P)-binding Rossmann-like Domain"/>
    <property type="match status" value="1"/>
</dbReference>
<dbReference type="InterPro" id="IPR006311">
    <property type="entry name" value="TAT_signal"/>
</dbReference>
<dbReference type="SUPFAM" id="SSF51735">
    <property type="entry name" value="NAD(P)-binding Rossmann-fold domains"/>
    <property type="match status" value="1"/>
</dbReference>
<keyword evidence="3" id="KW-1185">Reference proteome</keyword>
<reference evidence="2 3" key="1">
    <citation type="submission" date="2019-02" db="EMBL/GenBank/DDBJ databases">
        <title>Deep-cultivation of Planctomycetes and their phenomic and genomic characterization uncovers novel biology.</title>
        <authorList>
            <person name="Wiegand S."/>
            <person name="Jogler M."/>
            <person name="Boedeker C."/>
            <person name="Pinto D."/>
            <person name="Vollmers J."/>
            <person name="Rivas-Marin E."/>
            <person name="Kohn T."/>
            <person name="Peeters S.H."/>
            <person name="Heuer A."/>
            <person name="Rast P."/>
            <person name="Oberbeckmann S."/>
            <person name="Bunk B."/>
            <person name="Jeske O."/>
            <person name="Meyerdierks A."/>
            <person name="Storesund J.E."/>
            <person name="Kallscheuer N."/>
            <person name="Luecker S."/>
            <person name="Lage O.M."/>
            <person name="Pohl T."/>
            <person name="Merkel B.J."/>
            <person name="Hornburger P."/>
            <person name="Mueller R.-W."/>
            <person name="Bruemmer F."/>
            <person name="Labrenz M."/>
            <person name="Spormann A.M."/>
            <person name="Op den Camp H."/>
            <person name="Overmann J."/>
            <person name="Amann R."/>
            <person name="Jetten M.S.M."/>
            <person name="Mascher T."/>
            <person name="Medema M.H."/>
            <person name="Devos D.P."/>
            <person name="Kaster A.-K."/>
            <person name="Ovreas L."/>
            <person name="Rohde M."/>
            <person name="Galperin M.Y."/>
            <person name="Jogler C."/>
        </authorList>
    </citation>
    <scope>NUCLEOTIDE SEQUENCE [LARGE SCALE GENOMIC DNA]</scope>
    <source>
        <strain evidence="2 3">Pla85_3_4</strain>
    </source>
</reference>
<dbReference type="PROSITE" id="PS51318">
    <property type="entry name" value="TAT"/>
    <property type="match status" value="1"/>
</dbReference>
<name>A0A518E1P1_9BACT</name>
<dbReference type="SUPFAM" id="SSF55347">
    <property type="entry name" value="Glyceraldehyde-3-phosphate dehydrogenase-like, C-terminal domain"/>
    <property type="match status" value="1"/>
</dbReference>
<evidence type="ECO:0000259" key="1">
    <source>
        <dbReference type="Pfam" id="PF01408"/>
    </source>
</evidence>
<evidence type="ECO:0000313" key="2">
    <source>
        <dbReference type="EMBL" id="QDU98008.1"/>
    </source>
</evidence>
<dbReference type="Gene3D" id="3.30.360.10">
    <property type="entry name" value="Dihydrodipicolinate Reductase, domain 2"/>
    <property type="match status" value="1"/>
</dbReference>
<dbReference type="AlphaFoldDB" id="A0A518E1P1"/>
<dbReference type="InterPro" id="IPR050463">
    <property type="entry name" value="Gfo/Idh/MocA_oxidrdct_glycsds"/>
</dbReference>
<dbReference type="PANTHER" id="PTHR43818">
    <property type="entry name" value="BCDNA.GH03377"/>
    <property type="match status" value="1"/>
</dbReference>
<dbReference type="InterPro" id="IPR019546">
    <property type="entry name" value="TAT_signal_bac_arc"/>
</dbReference>
<dbReference type="Proteomes" id="UP000317648">
    <property type="component" value="Chromosome"/>
</dbReference>
<sequence>MSEQKPSSTDPSRRRFLQTTTAAAIVGGVSALATPRTVHAAGSDTLKVALIGCGGRGSGAAVNAMKADKNVKLTVMADAFSDRIESAKKNLSRSIADQMDVPAERCFAGFDAYKQVMETDVDVVLLTTPPHFRPVQLEAAIAAGKHVFCEKPVAVDGPGVRSVLETSRKAKDKGLSLVSGLCWRYDLGVQETMARIKDGAIGDITAIQENYLTGALWHRGDKPEWSQMEYQVRNWLYYTWLSGDHIVEQHIHSLDKALWLNDDVLPTRCVGLGGRQVRTDKMWGNVFDHFAVCYEWDSGVKTFSYTRQMPGCMNNVEDYVLGTKGSAKVLAHQISGKDEWKYSGPKPSMYDVEHVELFKSIRNGQPINNGEYMSYSTLMAIMGREACYTGQSISSEEMLNSTTQLGPQTYEWGDVASPEVAVPGVTKLAQG</sequence>
<dbReference type="InterPro" id="IPR000683">
    <property type="entry name" value="Gfo/Idh/MocA-like_OxRdtase_N"/>
</dbReference>
<dbReference type="RefSeq" id="WP_145056891.1">
    <property type="nucleotide sequence ID" value="NZ_CP036433.1"/>
</dbReference>
<dbReference type="EMBL" id="CP036433">
    <property type="protein sequence ID" value="QDU98008.1"/>
    <property type="molecule type" value="Genomic_DNA"/>
</dbReference>
<dbReference type="NCBIfam" id="TIGR01409">
    <property type="entry name" value="TAT_signal_seq"/>
    <property type="match status" value="1"/>
</dbReference>
<dbReference type="GO" id="GO:0016798">
    <property type="term" value="F:hydrolase activity, acting on glycosyl bonds"/>
    <property type="evidence" value="ECO:0007669"/>
    <property type="project" value="UniProtKB-KW"/>
</dbReference>
<dbReference type="EC" id="3.2.1.-" evidence="2"/>
<dbReference type="InterPro" id="IPR036291">
    <property type="entry name" value="NAD(P)-bd_dom_sf"/>
</dbReference>
<feature type="domain" description="Gfo/Idh/MocA-like oxidoreductase N-terminal" evidence="1">
    <location>
        <begin position="46"/>
        <end position="171"/>
    </location>
</feature>
<dbReference type="PANTHER" id="PTHR43818:SF5">
    <property type="entry name" value="OXIDOREDUCTASE FAMILY PROTEIN"/>
    <property type="match status" value="1"/>
</dbReference>
<gene>
    <name evidence="2" type="ORF">Pla8534_58690</name>
</gene>
<protein>
    <submittedName>
        <fullName evidence="2">Glycosyl hydrolase family 109 protein 1</fullName>
        <ecNumber evidence="2">3.2.1.-</ecNumber>
    </submittedName>
</protein>
<dbReference type="GO" id="GO:0000166">
    <property type="term" value="F:nucleotide binding"/>
    <property type="evidence" value="ECO:0007669"/>
    <property type="project" value="InterPro"/>
</dbReference>
<proteinExistence type="predicted"/>